<dbReference type="PROSITE" id="PS50158">
    <property type="entry name" value="ZF_CCHC"/>
    <property type="match status" value="1"/>
</dbReference>
<reference evidence="4 5" key="1">
    <citation type="journal article" date="2021" name="Elife">
        <title>Chloroplast acquisition without the gene transfer in kleptoplastic sea slugs, Plakobranchus ocellatus.</title>
        <authorList>
            <person name="Maeda T."/>
            <person name="Takahashi S."/>
            <person name="Yoshida T."/>
            <person name="Shimamura S."/>
            <person name="Takaki Y."/>
            <person name="Nagai Y."/>
            <person name="Toyoda A."/>
            <person name="Suzuki Y."/>
            <person name="Arimoto A."/>
            <person name="Ishii H."/>
            <person name="Satoh N."/>
            <person name="Nishiyama T."/>
            <person name="Hasebe M."/>
            <person name="Maruyama T."/>
            <person name="Minagawa J."/>
            <person name="Obokata J."/>
            <person name="Shigenobu S."/>
        </authorList>
    </citation>
    <scope>NUCLEOTIDE SEQUENCE [LARGE SCALE GENOMIC DNA]</scope>
</reference>
<evidence type="ECO:0000256" key="2">
    <source>
        <dbReference type="SAM" id="MobiDB-lite"/>
    </source>
</evidence>
<evidence type="ECO:0000313" key="5">
    <source>
        <dbReference type="Proteomes" id="UP000762676"/>
    </source>
</evidence>
<dbReference type="InterPro" id="IPR036875">
    <property type="entry name" value="Znf_CCHC_sf"/>
</dbReference>
<evidence type="ECO:0000259" key="3">
    <source>
        <dbReference type="PROSITE" id="PS50158"/>
    </source>
</evidence>
<accession>A0AAV4IPJ9</accession>
<dbReference type="AlphaFoldDB" id="A0AAV4IPJ9"/>
<comment type="caution">
    <text evidence="4">The sequence shown here is derived from an EMBL/GenBank/DDBJ whole genome shotgun (WGS) entry which is preliminary data.</text>
</comment>
<dbReference type="Gene3D" id="4.10.60.10">
    <property type="entry name" value="Zinc finger, CCHC-type"/>
    <property type="match status" value="1"/>
</dbReference>
<dbReference type="GO" id="GO:0008270">
    <property type="term" value="F:zinc ion binding"/>
    <property type="evidence" value="ECO:0007669"/>
    <property type="project" value="UniProtKB-KW"/>
</dbReference>
<keyword evidence="1" id="KW-0863">Zinc-finger</keyword>
<evidence type="ECO:0000256" key="1">
    <source>
        <dbReference type="PROSITE-ProRule" id="PRU00047"/>
    </source>
</evidence>
<dbReference type="GO" id="GO:0003676">
    <property type="term" value="F:nucleic acid binding"/>
    <property type="evidence" value="ECO:0007669"/>
    <property type="project" value="InterPro"/>
</dbReference>
<sequence length="221" mass="24554">AERAAKKEEEERAARKEELEAERAARKEELEAERVAKKEEAERAAMLELEKMRLETEMKMLQAKIQAGIVKDETVGRTPRFSDRSAKHPKLPHFQDGKDDLDIWLTRFESGQRTGEAKVGVADQRLCFKCKKTGHIARYCTAVDTTVKKAGAGVVLKATEVKTAAVKKPTEGSTMKLTDNLQSEVKDGMLELASGKSVPVMMNCAALSDPEKTKSLRLPIL</sequence>
<protein>
    <recommendedName>
        <fullName evidence="3">CCHC-type domain-containing protein</fullName>
    </recommendedName>
</protein>
<dbReference type="Pfam" id="PF00098">
    <property type="entry name" value="zf-CCHC"/>
    <property type="match status" value="1"/>
</dbReference>
<dbReference type="InterPro" id="IPR001878">
    <property type="entry name" value="Znf_CCHC"/>
</dbReference>
<evidence type="ECO:0000313" key="4">
    <source>
        <dbReference type="EMBL" id="GFS10446.1"/>
    </source>
</evidence>
<dbReference type="Proteomes" id="UP000762676">
    <property type="component" value="Unassembled WGS sequence"/>
</dbReference>
<keyword evidence="5" id="KW-1185">Reference proteome</keyword>
<keyword evidence="1" id="KW-0862">Zinc</keyword>
<organism evidence="4 5">
    <name type="scientific">Elysia marginata</name>
    <dbReference type="NCBI Taxonomy" id="1093978"/>
    <lineage>
        <taxon>Eukaryota</taxon>
        <taxon>Metazoa</taxon>
        <taxon>Spiralia</taxon>
        <taxon>Lophotrochozoa</taxon>
        <taxon>Mollusca</taxon>
        <taxon>Gastropoda</taxon>
        <taxon>Heterobranchia</taxon>
        <taxon>Euthyneura</taxon>
        <taxon>Panpulmonata</taxon>
        <taxon>Sacoglossa</taxon>
        <taxon>Placobranchoidea</taxon>
        <taxon>Plakobranchidae</taxon>
        <taxon>Elysia</taxon>
    </lineage>
</organism>
<dbReference type="EMBL" id="BMAT01006338">
    <property type="protein sequence ID" value="GFS10446.1"/>
    <property type="molecule type" value="Genomic_DNA"/>
</dbReference>
<gene>
    <name evidence="4" type="ORF">ElyMa_003061000</name>
</gene>
<feature type="region of interest" description="Disordered" evidence="2">
    <location>
        <begin position="1"/>
        <end position="39"/>
    </location>
</feature>
<dbReference type="SMART" id="SM00343">
    <property type="entry name" value="ZnF_C2HC"/>
    <property type="match status" value="1"/>
</dbReference>
<dbReference type="SUPFAM" id="SSF57756">
    <property type="entry name" value="Retrovirus zinc finger-like domains"/>
    <property type="match status" value="1"/>
</dbReference>
<name>A0AAV4IPJ9_9GAST</name>
<feature type="domain" description="CCHC-type" evidence="3">
    <location>
        <begin position="127"/>
        <end position="140"/>
    </location>
</feature>
<keyword evidence="1" id="KW-0479">Metal-binding</keyword>
<feature type="non-terminal residue" evidence="4">
    <location>
        <position position="1"/>
    </location>
</feature>
<proteinExistence type="predicted"/>